<dbReference type="RefSeq" id="WP_097123241.1">
    <property type="nucleotide sequence ID" value="NZ_OCND01000010.1"/>
</dbReference>
<dbReference type="AlphaFoldDB" id="A0A286DDG5"/>
<name>A0A286DDG5_9GAMM</name>
<evidence type="ECO:0008006" key="4">
    <source>
        <dbReference type="Google" id="ProtNLM"/>
    </source>
</evidence>
<accession>A0A286DDG5</accession>
<evidence type="ECO:0000256" key="1">
    <source>
        <dbReference type="SAM" id="SignalP"/>
    </source>
</evidence>
<keyword evidence="1" id="KW-0732">Signal</keyword>
<feature type="chain" id="PRO_5012402833" description="DUF3108 domain-containing protein" evidence="1">
    <location>
        <begin position="28"/>
        <end position="230"/>
    </location>
</feature>
<dbReference type="EMBL" id="OCND01000010">
    <property type="protein sequence ID" value="SOD56683.1"/>
    <property type="molecule type" value="Genomic_DNA"/>
</dbReference>
<dbReference type="InterPro" id="IPR021457">
    <property type="entry name" value="DUF3108"/>
</dbReference>
<reference evidence="2 3" key="1">
    <citation type="submission" date="2017-09" db="EMBL/GenBank/DDBJ databases">
        <authorList>
            <person name="Ehlers B."/>
            <person name="Leendertz F.H."/>
        </authorList>
    </citation>
    <scope>NUCLEOTIDE SEQUENCE [LARGE SCALE GENOMIC DNA]</scope>
    <source>
        <strain evidence="2 3">CGMCC 1.10978</strain>
    </source>
</reference>
<gene>
    <name evidence="2" type="ORF">SAMN06296416_110113</name>
</gene>
<dbReference type="Pfam" id="PF11306">
    <property type="entry name" value="DUF3108"/>
    <property type="match status" value="1"/>
</dbReference>
<evidence type="ECO:0000313" key="2">
    <source>
        <dbReference type="EMBL" id="SOD56683.1"/>
    </source>
</evidence>
<proteinExistence type="predicted"/>
<feature type="signal peptide" evidence="1">
    <location>
        <begin position="1"/>
        <end position="27"/>
    </location>
</feature>
<dbReference type="Proteomes" id="UP000219374">
    <property type="component" value="Unassembled WGS sequence"/>
</dbReference>
<organism evidence="2 3">
    <name type="scientific">Pseudoxanthomonas wuyuanensis</name>
    <dbReference type="NCBI Taxonomy" id="1073196"/>
    <lineage>
        <taxon>Bacteria</taxon>
        <taxon>Pseudomonadati</taxon>
        <taxon>Pseudomonadota</taxon>
        <taxon>Gammaproteobacteria</taxon>
        <taxon>Lysobacterales</taxon>
        <taxon>Lysobacteraceae</taxon>
        <taxon>Pseudoxanthomonas</taxon>
    </lineage>
</organism>
<keyword evidence="3" id="KW-1185">Reference proteome</keyword>
<dbReference type="OrthoDB" id="6007799at2"/>
<sequence>MNSPHVSGIRIIAAAALLASVAAPAHAIEAFTANYQASAMGMQGQGQMTVAPQGGNRWQYSLSVKNQVVDLSQKTVFDEHNGQLRPLSSSDNSRVLIKKKAVDTVYDWDKAQASWSGDIKPDRAGPIKLQPGDMDALLVNLAIVRDVAAGRKPLSYRMVESGRAKNMTYQISGKEKVTIAGKPHDATKVTRTDGDKQTIVWVVAEIPVPARILQREDGQDAIDLTLTTWR</sequence>
<evidence type="ECO:0000313" key="3">
    <source>
        <dbReference type="Proteomes" id="UP000219374"/>
    </source>
</evidence>
<protein>
    <recommendedName>
        <fullName evidence="4">DUF3108 domain-containing protein</fullName>
    </recommendedName>
</protein>